<comment type="caution">
    <text evidence="3">The sequence shown here is derived from an EMBL/GenBank/DDBJ whole genome shotgun (WGS) entry which is preliminary data.</text>
</comment>
<organism evidence="3 4">
    <name type="scientific">Colletotrichum plurivorum</name>
    <dbReference type="NCBI Taxonomy" id="2175906"/>
    <lineage>
        <taxon>Eukaryota</taxon>
        <taxon>Fungi</taxon>
        <taxon>Dikarya</taxon>
        <taxon>Ascomycota</taxon>
        <taxon>Pezizomycotina</taxon>
        <taxon>Sordariomycetes</taxon>
        <taxon>Hypocreomycetidae</taxon>
        <taxon>Glomerellales</taxon>
        <taxon>Glomerellaceae</taxon>
        <taxon>Colletotrichum</taxon>
        <taxon>Colletotrichum orchidearum species complex</taxon>
    </lineage>
</organism>
<protein>
    <submittedName>
        <fullName evidence="3">Integral membrane protein</fullName>
    </submittedName>
</protein>
<evidence type="ECO:0000256" key="2">
    <source>
        <dbReference type="SAM" id="Phobius"/>
    </source>
</evidence>
<evidence type="ECO:0000313" key="3">
    <source>
        <dbReference type="EMBL" id="KAF6838628.1"/>
    </source>
</evidence>
<dbReference type="PANTHER" id="PTHR37451:SF4">
    <property type="entry name" value="MARVEL DOMAIN-CONTAINING PROTEIN"/>
    <property type="match status" value="1"/>
</dbReference>
<evidence type="ECO:0000256" key="1">
    <source>
        <dbReference type="SAM" id="MobiDB-lite"/>
    </source>
</evidence>
<proteinExistence type="predicted"/>
<dbReference type="Proteomes" id="UP000654918">
    <property type="component" value="Unassembled WGS sequence"/>
</dbReference>
<feature type="region of interest" description="Disordered" evidence="1">
    <location>
        <begin position="194"/>
        <end position="306"/>
    </location>
</feature>
<reference evidence="3" key="1">
    <citation type="journal article" date="2020" name="Phytopathology">
        <title>Genome Sequence Resources of Colletotrichum truncatum, C. plurivorum, C. musicola, and C. sojae: Four Species Pathogenic to Soybean (Glycine max).</title>
        <authorList>
            <person name="Rogerio F."/>
            <person name="Boufleur T.R."/>
            <person name="Ciampi-Guillardi M."/>
            <person name="Sukno S.A."/>
            <person name="Thon M.R."/>
            <person name="Massola Junior N.S."/>
            <person name="Baroncelli R."/>
        </authorList>
    </citation>
    <scope>NUCLEOTIDE SEQUENCE</scope>
    <source>
        <strain evidence="3">LFN00145</strain>
    </source>
</reference>
<dbReference type="EMBL" id="WIGO01000018">
    <property type="protein sequence ID" value="KAF6838628.1"/>
    <property type="molecule type" value="Genomic_DNA"/>
</dbReference>
<evidence type="ECO:0000313" key="4">
    <source>
        <dbReference type="Proteomes" id="UP000654918"/>
    </source>
</evidence>
<feature type="compositionally biased region" description="Low complexity" evidence="1">
    <location>
        <begin position="280"/>
        <end position="289"/>
    </location>
</feature>
<sequence>MQNTQQYSAQRPAGHEHIPVYPRGFIAIRIVQLVLAIIILGLCAFGAYVLPTSGNCLMLFVSVATIIETIWLIVAHYGMPKAYNYWAVLALDIFLVVFWLCGFGLLASEAAYLFVIDSYYYYSSTSIVILSSCMSAAAGVGGLQFVLFITSLSIHGVMLHRHRKAGLHCNPVSSGIAPVTTTTHIENDKSNAHMSVNPAYQPVNQGQAAPPYAQQNQQPYDAGVPQHQQQPQQQMYAPVPAQQFQQQPQQMQPQQQQQQNFYPQPSPTPLSAQNTGGSFMQMPPQQAAAPPMPNAHEVSGNMYHQN</sequence>
<keyword evidence="2" id="KW-1133">Transmembrane helix</keyword>
<feature type="transmembrane region" description="Helical" evidence="2">
    <location>
        <begin position="85"/>
        <end position="107"/>
    </location>
</feature>
<dbReference type="PANTHER" id="PTHR37451">
    <property type="entry name" value="MARVEL DOMAIN"/>
    <property type="match status" value="1"/>
</dbReference>
<feature type="compositionally biased region" description="Polar residues" evidence="1">
    <location>
        <begin position="269"/>
        <end position="278"/>
    </location>
</feature>
<feature type="transmembrane region" description="Helical" evidence="2">
    <location>
        <begin position="127"/>
        <end position="154"/>
    </location>
</feature>
<feature type="transmembrane region" description="Helical" evidence="2">
    <location>
        <begin position="57"/>
        <end position="78"/>
    </location>
</feature>
<feature type="compositionally biased region" description="Low complexity" evidence="1">
    <location>
        <begin position="204"/>
        <end position="263"/>
    </location>
</feature>
<accession>A0A8H6KWU3</accession>
<name>A0A8H6KWU3_9PEZI</name>
<keyword evidence="2" id="KW-0472">Membrane</keyword>
<keyword evidence="4" id="KW-1185">Reference proteome</keyword>
<dbReference type="AlphaFoldDB" id="A0A8H6KWU3"/>
<gene>
    <name evidence="3" type="ORF">CPLU01_02429</name>
</gene>
<keyword evidence="2" id="KW-0812">Transmembrane</keyword>
<feature type="transmembrane region" description="Helical" evidence="2">
    <location>
        <begin position="30"/>
        <end position="51"/>
    </location>
</feature>